<feature type="region of interest" description="Disordered" evidence="1">
    <location>
        <begin position="1"/>
        <end position="38"/>
    </location>
</feature>
<proteinExistence type="predicted"/>
<dbReference type="EMBL" id="WSRR01000027">
    <property type="protein sequence ID" value="MVX61651.1"/>
    <property type="molecule type" value="Genomic_DNA"/>
</dbReference>
<keyword evidence="3" id="KW-1185">Reference proteome</keyword>
<organism evidence="2 3">
    <name type="scientific">Adlercreutzia mucosicola</name>
    <dbReference type="NCBI Taxonomy" id="580026"/>
    <lineage>
        <taxon>Bacteria</taxon>
        <taxon>Bacillati</taxon>
        <taxon>Actinomycetota</taxon>
        <taxon>Coriobacteriia</taxon>
        <taxon>Eggerthellales</taxon>
        <taxon>Eggerthellaceae</taxon>
        <taxon>Adlercreutzia</taxon>
    </lineage>
</organism>
<evidence type="ECO:0000313" key="2">
    <source>
        <dbReference type="EMBL" id="MVX61651.1"/>
    </source>
</evidence>
<gene>
    <name evidence="2" type="ORF">GKZ27_09335</name>
</gene>
<dbReference type="RefSeq" id="WP_160346935.1">
    <property type="nucleotide sequence ID" value="NZ_JAOAKZ010000028.1"/>
</dbReference>
<dbReference type="InterPro" id="IPR036390">
    <property type="entry name" value="WH_DNA-bd_sf"/>
</dbReference>
<protein>
    <submittedName>
        <fullName evidence="2">MarR family transcriptional regulator</fullName>
    </submittedName>
</protein>
<dbReference type="Proteomes" id="UP000463388">
    <property type="component" value="Unassembled WGS sequence"/>
</dbReference>
<feature type="compositionally biased region" description="Low complexity" evidence="1">
    <location>
        <begin position="1"/>
        <end position="12"/>
    </location>
</feature>
<evidence type="ECO:0000256" key="1">
    <source>
        <dbReference type="SAM" id="MobiDB-lite"/>
    </source>
</evidence>
<dbReference type="Gene3D" id="1.10.10.10">
    <property type="entry name" value="Winged helix-like DNA-binding domain superfamily/Winged helix DNA-binding domain"/>
    <property type="match status" value="1"/>
</dbReference>
<name>A0A6N8JP48_9ACTN</name>
<reference evidence="2 3" key="1">
    <citation type="submission" date="2019-12" db="EMBL/GenBank/DDBJ databases">
        <title>Microbes associate with the intestines of laboratory mice.</title>
        <authorList>
            <person name="Navarre W."/>
            <person name="Wong E."/>
        </authorList>
    </citation>
    <scope>NUCLEOTIDE SEQUENCE [LARGE SCALE GENOMIC DNA]</scope>
    <source>
        <strain evidence="2 3">NM66_B29</strain>
    </source>
</reference>
<sequence length="135" mass="14361">MAKAKGAEAAGEAEADAAKGPVATGAAEAPVPETAQPEGFVNEIPLSARLPQRLVLTVNRYQAQIVKAVKPYGIGASEYPVLITLRHRELDGVNLEGSSQRDIAKRQHRDPALINRVAKSLEAKGLITQEVDNSN</sequence>
<evidence type="ECO:0000313" key="3">
    <source>
        <dbReference type="Proteomes" id="UP000463388"/>
    </source>
</evidence>
<dbReference type="AlphaFoldDB" id="A0A6N8JP48"/>
<comment type="caution">
    <text evidence="2">The sequence shown here is derived from an EMBL/GenBank/DDBJ whole genome shotgun (WGS) entry which is preliminary data.</text>
</comment>
<dbReference type="SUPFAM" id="SSF46785">
    <property type="entry name" value="Winged helix' DNA-binding domain"/>
    <property type="match status" value="1"/>
</dbReference>
<accession>A0A6N8JP48</accession>
<dbReference type="InterPro" id="IPR036388">
    <property type="entry name" value="WH-like_DNA-bd_sf"/>
</dbReference>